<reference evidence="6" key="1">
    <citation type="submission" date="2021-02" db="EMBL/GenBank/DDBJ databases">
        <authorList>
            <person name="Nowell W R."/>
        </authorList>
    </citation>
    <scope>NUCLEOTIDE SEQUENCE</scope>
</reference>
<dbReference type="SUPFAM" id="SSF103473">
    <property type="entry name" value="MFS general substrate transporter"/>
    <property type="match status" value="1"/>
</dbReference>
<evidence type="ECO:0000313" key="7">
    <source>
        <dbReference type="EMBL" id="CAF3861338.1"/>
    </source>
</evidence>
<feature type="transmembrane region" description="Helical" evidence="5">
    <location>
        <begin position="411"/>
        <end position="437"/>
    </location>
</feature>
<feature type="transmembrane region" description="Helical" evidence="5">
    <location>
        <begin position="223"/>
        <end position="243"/>
    </location>
</feature>
<evidence type="ECO:0000256" key="2">
    <source>
        <dbReference type="ARBA" id="ARBA00022692"/>
    </source>
</evidence>
<evidence type="ECO:0000256" key="1">
    <source>
        <dbReference type="ARBA" id="ARBA00004141"/>
    </source>
</evidence>
<keyword evidence="4 5" id="KW-0472">Membrane</keyword>
<dbReference type="PANTHER" id="PTHR23507">
    <property type="entry name" value="ZGC:174356"/>
    <property type="match status" value="1"/>
</dbReference>
<evidence type="ECO:0000313" key="8">
    <source>
        <dbReference type="Proteomes" id="UP000663889"/>
    </source>
</evidence>
<comment type="caution">
    <text evidence="6">The sequence shown here is derived from an EMBL/GenBank/DDBJ whole genome shotgun (WGS) entry which is preliminary data.</text>
</comment>
<dbReference type="GO" id="GO:0022857">
    <property type="term" value="F:transmembrane transporter activity"/>
    <property type="evidence" value="ECO:0007669"/>
    <property type="project" value="InterPro"/>
</dbReference>
<keyword evidence="3 5" id="KW-1133">Transmembrane helix</keyword>
<evidence type="ECO:0000256" key="3">
    <source>
        <dbReference type="ARBA" id="ARBA00022989"/>
    </source>
</evidence>
<evidence type="ECO:0000256" key="5">
    <source>
        <dbReference type="SAM" id="Phobius"/>
    </source>
</evidence>
<feature type="transmembrane region" description="Helical" evidence="5">
    <location>
        <begin position="156"/>
        <end position="182"/>
    </location>
</feature>
<feature type="transmembrane region" description="Helical" evidence="5">
    <location>
        <begin position="354"/>
        <end position="373"/>
    </location>
</feature>
<sequence length="506" mass="56980">MELANISLVKSQQINFPQEQRQILFRWWIVLPIVIISMTTATTDPILLNDLMIRRYQLEYGLVNTSSPAGETACDTEGLQNDSQIVELSIQVQKSVSHLNIMMAGVGALPAVLTYIILGANCDRIGRRPLLILPCIGRIIRFTIILLLVELNLSDIWLIISNVVDGLFGSNSVLLLGAIAYITDCTTENQRSRAMLLEEAAVALTRIFPLLGIGFWLQHHDHTLPISINLGLNIVALIYIIILQPESRGKNTRKISYFFKQIKRIRFSPIYGTYQVFLVKREGNNQRTIILLTLTQIMLFIILFGFASIHPLYLYGKPLCFNVLDLAILTSAQFSLMIFISIILSFWQNRFTNSLLLPFIGIFTYIIHLVLFGLAHVIWFLYLAVFIGCLFFVVMAVLRSLLTKLVNDTEFALVFIATGIVETIGSYVVGIVTNAIYAQTIEIYPGIIFFILSAIGLIPLGITGFLFMWPLYIRKTMPVIPNEENLRSTTCDNASQCDSSIIKTKL</sequence>
<keyword evidence="2 5" id="KW-0812">Transmembrane</keyword>
<feature type="transmembrane region" description="Helical" evidence="5">
    <location>
        <begin position="326"/>
        <end position="347"/>
    </location>
</feature>
<dbReference type="Pfam" id="PF07690">
    <property type="entry name" value="MFS_1"/>
    <property type="match status" value="1"/>
</dbReference>
<accession>A0A814C370</accession>
<dbReference type="Proteomes" id="UP000663889">
    <property type="component" value="Unassembled WGS sequence"/>
</dbReference>
<comment type="subcellular location">
    <subcellularLocation>
        <location evidence="1">Membrane</location>
        <topology evidence="1">Multi-pass membrane protein</topology>
    </subcellularLocation>
</comment>
<proteinExistence type="predicted"/>
<feature type="transmembrane region" description="Helical" evidence="5">
    <location>
        <begin position="23"/>
        <end position="42"/>
    </location>
</feature>
<dbReference type="EMBL" id="CAJOBE010003094">
    <property type="protein sequence ID" value="CAF3861338.1"/>
    <property type="molecule type" value="Genomic_DNA"/>
</dbReference>
<dbReference type="InterPro" id="IPR036259">
    <property type="entry name" value="MFS_trans_sf"/>
</dbReference>
<dbReference type="GO" id="GO:0016020">
    <property type="term" value="C:membrane"/>
    <property type="evidence" value="ECO:0007669"/>
    <property type="project" value="UniProtKB-SubCell"/>
</dbReference>
<feature type="transmembrane region" description="Helical" evidence="5">
    <location>
        <begin position="194"/>
        <end position="217"/>
    </location>
</feature>
<dbReference type="EMBL" id="CAJNOU010000255">
    <property type="protein sequence ID" value="CAF0934652.1"/>
    <property type="molecule type" value="Genomic_DNA"/>
</dbReference>
<feature type="transmembrane region" description="Helical" evidence="5">
    <location>
        <begin position="130"/>
        <end position="150"/>
    </location>
</feature>
<organism evidence="6 8">
    <name type="scientific">Rotaria sordida</name>
    <dbReference type="NCBI Taxonomy" id="392033"/>
    <lineage>
        <taxon>Eukaryota</taxon>
        <taxon>Metazoa</taxon>
        <taxon>Spiralia</taxon>
        <taxon>Gnathifera</taxon>
        <taxon>Rotifera</taxon>
        <taxon>Eurotatoria</taxon>
        <taxon>Bdelloidea</taxon>
        <taxon>Philodinida</taxon>
        <taxon>Philodinidae</taxon>
        <taxon>Rotaria</taxon>
    </lineage>
</organism>
<dbReference type="PANTHER" id="PTHR23507:SF1">
    <property type="entry name" value="FI18259P1-RELATED"/>
    <property type="match status" value="1"/>
</dbReference>
<feature type="transmembrane region" description="Helical" evidence="5">
    <location>
        <begin position="443"/>
        <end position="467"/>
    </location>
</feature>
<name>A0A814C370_9BILA</name>
<dbReference type="InterPro" id="IPR011701">
    <property type="entry name" value="MFS"/>
</dbReference>
<dbReference type="Gene3D" id="1.20.1250.20">
    <property type="entry name" value="MFS general substrate transporter like domains"/>
    <property type="match status" value="1"/>
</dbReference>
<protein>
    <recommendedName>
        <fullName evidence="9">Major facilitator superfamily (MFS) profile domain-containing protein</fullName>
    </recommendedName>
</protein>
<evidence type="ECO:0000256" key="4">
    <source>
        <dbReference type="ARBA" id="ARBA00023136"/>
    </source>
</evidence>
<feature type="transmembrane region" description="Helical" evidence="5">
    <location>
        <begin position="379"/>
        <end position="399"/>
    </location>
</feature>
<gene>
    <name evidence="7" type="ORF">FNK824_LOCUS18488</name>
    <name evidence="6" type="ORF">SEV965_LOCUS7363</name>
</gene>
<feature type="transmembrane region" description="Helical" evidence="5">
    <location>
        <begin position="99"/>
        <end position="118"/>
    </location>
</feature>
<feature type="transmembrane region" description="Helical" evidence="5">
    <location>
        <begin position="289"/>
        <end position="314"/>
    </location>
</feature>
<dbReference type="AlphaFoldDB" id="A0A814C370"/>
<evidence type="ECO:0008006" key="9">
    <source>
        <dbReference type="Google" id="ProtNLM"/>
    </source>
</evidence>
<evidence type="ECO:0000313" key="6">
    <source>
        <dbReference type="EMBL" id="CAF0934652.1"/>
    </source>
</evidence>
<dbReference type="Proteomes" id="UP000663874">
    <property type="component" value="Unassembled WGS sequence"/>
</dbReference>